<comment type="caution">
    <text evidence="1">The sequence shown here is derived from an EMBL/GenBank/DDBJ whole genome shotgun (WGS) entry which is preliminary data.</text>
</comment>
<organism evidence="1 2">
    <name type="scientific">Nonomuraea africana</name>
    <dbReference type="NCBI Taxonomy" id="46171"/>
    <lineage>
        <taxon>Bacteria</taxon>
        <taxon>Bacillati</taxon>
        <taxon>Actinomycetota</taxon>
        <taxon>Actinomycetes</taxon>
        <taxon>Streptosporangiales</taxon>
        <taxon>Streptosporangiaceae</taxon>
        <taxon>Nonomuraea</taxon>
    </lineage>
</organism>
<dbReference type="Proteomes" id="UP000661607">
    <property type="component" value="Unassembled WGS sequence"/>
</dbReference>
<proteinExistence type="predicted"/>
<accession>A0ABR9KGT6</accession>
<keyword evidence="2" id="KW-1185">Reference proteome</keyword>
<evidence type="ECO:0000313" key="1">
    <source>
        <dbReference type="EMBL" id="MBE1561227.1"/>
    </source>
</evidence>
<dbReference type="EMBL" id="JADBEF010000001">
    <property type="protein sequence ID" value="MBE1561227.1"/>
    <property type="molecule type" value="Genomic_DNA"/>
</dbReference>
<reference evidence="1 2" key="1">
    <citation type="submission" date="2020-10" db="EMBL/GenBank/DDBJ databases">
        <title>Sequencing the genomes of 1000 actinobacteria strains.</title>
        <authorList>
            <person name="Klenk H.-P."/>
        </authorList>
    </citation>
    <scope>NUCLEOTIDE SEQUENCE [LARGE SCALE GENOMIC DNA]</scope>
    <source>
        <strain evidence="1 2">DSM 43748</strain>
    </source>
</reference>
<evidence type="ECO:0000313" key="2">
    <source>
        <dbReference type="Proteomes" id="UP000661607"/>
    </source>
</evidence>
<name>A0ABR9KGT6_9ACTN</name>
<sequence length="84" mass="9285">MGTLEREWPASGYGLMIAFYNYDMYQLSDYGRQDIASALENNQSARAGGAIYDGAATLNRSRAWYKADALGSGNDRADIAYIYP</sequence>
<gene>
    <name evidence="1" type="ORF">H4W81_004006</name>
</gene>
<protein>
    <submittedName>
        <fullName evidence="1">Outer membrane repeat protein</fullName>
    </submittedName>
</protein>
<dbReference type="RefSeq" id="WP_192776181.1">
    <property type="nucleotide sequence ID" value="NZ_BAAASY010000020.1"/>
</dbReference>